<dbReference type="GO" id="GO:0007165">
    <property type="term" value="P:signal transduction"/>
    <property type="evidence" value="ECO:0007669"/>
    <property type="project" value="UniProtKB-KW"/>
</dbReference>
<evidence type="ECO:0000313" key="8">
    <source>
        <dbReference type="Proteomes" id="UP000030661"/>
    </source>
</evidence>
<dbReference type="InterPro" id="IPR004090">
    <property type="entry name" value="Chemotax_Me-accpt_rcpt"/>
</dbReference>
<dbReference type="HOGENOM" id="CLU_000445_107_16_0"/>
<dbReference type="GO" id="GO:0004888">
    <property type="term" value="F:transmembrane signaling receptor activity"/>
    <property type="evidence" value="ECO:0007669"/>
    <property type="project" value="InterPro"/>
</dbReference>
<dbReference type="GO" id="GO:0005886">
    <property type="term" value="C:plasma membrane"/>
    <property type="evidence" value="ECO:0007669"/>
    <property type="project" value="TreeGrafter"/>
</dbReference>
<dbReference type="PANTHER" id="PTHR43531">
    <property type="entry name" value="PROTEIN ICFG"/>
    <property type="match status" value="1"/>
</dbReference>
<dbReference type="eggNOG" id="COG0840">
    <property type="taxonomic scope" value="Bacteria"/>
</dbReference>
<dbReference type="Pfam" id="PF00015">
    <property type="entry name" value="MCPsignal"/>
    <property type="match status" value="1"/>
</dbReference>
<keyword evidence="1" id="KW-0145">Chemotaxis</keyword>
<dbReference type="PANTHER" id="PTHR43531:SF11">
    <property type="entry name" value="METHYL-ACCEPTING CHEMOTAXIS PROTEIN 3"/>
    <property type="match status" value="1"/>
</dbReference>
<keyword evidence="4" id="KW-1133">Transmembrane helix</keyword>
<dbReference type="STRING" id="1499967.U27_04993"/>
<dbReference type="CDD" id="cd06225">
    <property type="entry name" value="HAMP"/>
    <property type="match status" value="1"/>
</dbReference>
<evidence type="ECO:0000313" key="7">
    <source>
        <dbReference type="EMBL" id="GAK58020.1"/>
    </source>
</evidence>
<keyword evidence="8" id="KW-1185">Reference proteome</keyword>
<dbReference type="GO" id="GO:0006935">
    <property type="term" value="P:chemotaxis"/>
    <property type="evidence" value="ECO:0007669"/>
    <property type="project" value="UniProtKB-KW"/>
</dbReference>
<dbReference type="SMART" id="SM00304">
    <property type="entry name" value="HAMP"/>
    <property type="match status" value="1"/>
</dbReference>
<evidence type="ECO:0000259" key="6">
    <source>
        <dbReference type="PROSITE" id="PS50885"/>
    </source>
</evidence>
<dbReference type="AlphaFoldDB" id="A0A081C0B5"/>
<evidence type="ECO:0000256" key="1">
    <source>
        <dbReference type="ARBA" id="ARBA00022500"/>
    </source>
</evidence>
<dbReference type="PRINTS" id="PR00260">
    <property type="entry name" value="CHEMTRNSDUCR"/>
</dbReference>
<reference evidence="7" key="1">
    <citation type="journal article" date="2015" name="PeerJ">
        <title>First genomic representation of candidate bacterial phylum KSB3 points to enhanced environmental sensing as a trigger of wastewater bulking.</title>
        <authorList>
            <person name="Sekiguchi Y."/>
            <person name="Ohashi A."/>
            <person name="Parks D.H."/>
            <person name="Yamauchi T."/>
            <person name="Tyson G.W."/>
            <person name="Hugenholtz P."/>
        </authorList>
    </citation>
    <scope>NUCLEOTIDE SEQUENCE [LARGE SCALE GENOMIC DNA]</scope>
</reference>
<protein>
    <submittedName>
        <fullName evidence="7">Methyl-accepting chemotaxis protein</fullName>
    </submittedName>
</protein>
<keyword evidence="4" id="KW-0472">Membrane</keyword>
<feature type="transmembrane region" description="Helical" evidence="4">
    <location>
        <begin position="12"/>
        <end position="32"/>
    </location>
</feature>
<dbReference type="Pfam" id="PF00672">
    <property type="entry name" value="HAMP"/>
    <property type="match status" value="1"/>
</dbReference>
<evidence type="ECO:0000256" key="4">
    <source>
        <dbReference type="SAM" id="Phobius"/>
    </source>
</evidence>
<feature type="transmembrane region" description="Helical" evidence="4">
    <location>
        <begin position="315"/>
        <end position="334"/>
    </location>
</feature>
<organism evidence="7">
    <name type="scientific">Vecturithrix granuli</name>
    <dbReference type="NCBI Taxonomy" id="1499967"/>
    <lineage>
        <taxon>Bacteria</taxon>
        <taxon>Candidatus Moduliflexota</taxon>
        <taxon>Candidatus Vecturitrichia</taxon>
        <taxon>Candidatus Vecturitrichales</taxon>
        <taxon>Candidatus Vecturitrichaceae</taxon>
        <taxon>Candidatus Vecturithrix</taxon>
    </lineage>
</organism>
<evidence type="ECO:0000256" key="2">
    <source>
        <dbReference type="ARBA" id="ARBA00029447"/>
    </source>
</evidence>
<dbReference type="PROSITE" id="PS50111">
    <property type="entry name" value="CHEMOTAXIS_TRANSDUC_2"/>
    <property type="match status" value="1"/>
</dbReference>
<dbReference type="Gene3D" id="1.10.287.950">
    <property type="entry name" value="Methyl-accepting chemotaxis protein"/>
    <property type="match status" value="1"/>
</dbReference>
<dbReference type="Gene3D" id="6.10.340.10">
    <property type="match status" value="1"/>
</dbReference>
<dbReference type="InterPro" id="IPR004089">
    <property type="entry name" value="MCPsignal_dom"/>
</dbReference>
<dbReference type="EMBL" id="DF820466">
    <property type="protein sequence ID" value="GAK58020.1"/>
    <property type="molecule type" value="Genomic_DNA"/>
</dbReference>
<evidence type="ECO:0000259" key="5">
    <source>
        <dbReference type="PROSITE" id="PS50111"/>
    </source>
</evidence>
<keyword evidence="3" id="KW-0807">Transducer</keyword>
<proteinExistence type="inferred from homology"/>
<dbReference type="SMART" id="SM00283">
    <property type="entry name" value="MA"/>
    <property type="match status" value="1"/>
</dbReference>
<sequence length="677" mass="74975">MKNMSLRKKIGLNLGILMISGSLIAIIAAWNMRNIEKESWKIVREFVPEVNILHDIERYALGTMYQMRGYAFSEQTSYLDAGRQQLQHVNDFLSQARRLADVSPHLTMLQTSISELQTKVEQYEQFVNQTEQANRFMTELRLKMGKTIEVQRQGTKQFLEHQYTLMQQEIATGAPQENLTERLSKLIAMQTFMEYVATVRMNNLNAKVTGNPELLRDSLTMFAEASQIIDSIRERTHKTENLANIEEIFRLSNDYFSDTQIYLEKWLELQQITKQRQAVADEVLKIAETVANTGIDETTQVVEATTALLTKTSQAMIFGVIVVIIIGLWIAILMTRHIVRPLLQSIHFAKVIAAGDLTATIEWDRQDEAGILAQALQGMAEQLQTMISSIRSVADHVAFGSQSINSSAEEMSQAASEQATAAEQASSSMEEIAANIRQNSENALQTEKLAVQAAKDARSSGQAVFDTVKAMREIAQKTSLIEDIASQTRMLSLNATIEAARAQDYGRGFAVVASEVRALAGRSQSAASDIKALVTSSVTVAERAGNMLTQLVPIIEKTASLIQEISAASKEQDIGTRQTNAAIQHLDQAIQQNASATKATAAMATDLAAQAEMLQQTTTFFKTRSHANSSEAPFQLKETPFSAPLTVADGNGKPQDPVFSFNFHTGADEKDVEFEQF</sequence>
<evidence type="ECO:0000256" key="3">
    <source>
        <dbReference type="PROSITE-ProRule" id="PRU00284"/>
    </source>
</evidence>
<name>A0A081C0B5_VECG1</name>
<feature type="domain" description="Methyl-accepting transducer" evidence="5">
    <location>
        <begin position="393"/>
        <end position="608"/>
    </location>
</feature>
<accession>A0A081C0B5</accession>
<keyword evidence="4" id="KW-0812">Transmembrane</keyword>
<comment type="similarity">
    <text evidence="2">Belongs to the methyl-accepting chemotaxis (MCP) protein family.</text>
</comment>
<dbReference type="InterPro" id="IPR051310">
    <property type="entry name" value="MCP_chemotaxis"/>
</dbReference>
<dbReference type="PROSITE" id="PS50885">
    <property type="entry name" value="HAMP"/>
    <property type="match status" value="1"/>
</dbReference>
<gene>
    <name evidence="7" type="ORF">U27_04993</name>
</gene>
<feature type="domain" description="HAMP" evidence="6">
    <location>
        <begin position="336"/>
        <end position="388"/>
    </location>
</feature>
<dbReference type="InterPro" id="IPR003660">
    <property type="entry name" value="HAMP_dom"/>
</dbReference>
<dbReference type="SUPFAM" id="SSF58104">
    <property type="entry name" value="Methyl-accepting chemotaxis protein (MCP) signaling domain"/>
    <property type="match status" value="1"/>
</dbReference>
<dbReference type="Proteomes" id="UP000030661">
    <property type="component" value="Unassembled WGS sequence"/>
</dbReference>